<dbReference type="Pfam" id="PF05552">
    <property type="entry name" value="MS_channel_1st_1"/>
    <property type="match status" value="2"/>
</dbReference>
<feature type="transmembrane region" description="Helical" evidence="2">
    <location>
        <begin position="115"/>
        <end position="143"/>
    </location>
</feature>
<feature type="compositionally biased region" description="Gly residues" evidence="1">
    <location>
        <begin position="232"/>
        <end position="257"/>
    </location>
</feature>
<keyword evidence="2" id="KW-0472">Membrane</keyword>
<feature type="transmembrane region" description="Helical" evidence="2">
    <location>
        <begin position="182"/>
        <end position="207"/>
    </location>
</feature>
<keyword evidence="2" id="KW-0812">Transmembrane</keyword>
<dbReference type="EMBL" id="JAELVF020000001">
    <property type="protein sequence ID" value="MBU7598002.1"/>
    <property type="molecule type" value="Genomic_DNA"/>
</dbReference>
<feature type="transmembrane region" description="Helical" evidence="2">
    <location>
        <begin position="86"/>
        <end position="103"/>
    </location>
</feature>
<name>A0A949JEJ8_9ACTN</name>
<keyword evidence="4" id="KW-1185">Reference proteome</keyword>
<dbReference type="RefSeq" id="WP_211041651.1">
    <property type="nucleotide sequence ID" value="NZ_JAELVF020000001.1"/>
</dbReference>
<gene>
    <name evidence="3" type="ORF">JGS22_010365</name>
</gene>
<protein>
    <submittedName>
        <fullName evidence="3">Uncharacterized protein</fullName>
    </submittedName>
</protein>
<dbReference type="AlphaFoldDB" id="A0A949JEJ8"/>
<evidence type="ECO:0000313" key="3">
    <source>
        <dbReference type="EMBL" id="MBU7598002.1"/>
    </source>
</evidence>
<proteinExistence type="predicted"/>
<organism evidence="3 4">
    <name type="scientific">Streptomyces tardus</name>
    <dbReference type="NCBI Taxonomy" id="2780544"/>
    <lineage>
        <taxon>Bacteria</taxon>
        <taxon>Bacillati</taxon>
        <taxon>Actinomycetota</taxon>
        <taxon>Actinomycetes</taxon>
        <taxon>Kitasatosporales</taxon>
        <taxon>Streptomycetaceae</taxon>
        <taxon>Streptomyces</taxon>
    </lineage>
</organism>
<comment type="caution">
    <text evidence="3">The sequence shown here is derived from an EMBL/GenBank/DDBJ whole genome shotgun (WGS) entry which is preliminary data.</text>
</comment>
<sequence>MGQTQLLAVDFTSGIEDSFASVAKFVPKLIAFLIILLIGWLVARVIAKLVRTILAKVGFQRVIDKSGLDDKLRNSQFDAIEIIAKLLYYAILLIVLQVAFSVFGPNPISELLKGVVAWIPQLVIAIIIVLIVAAIANAVKALVSSALSSVSYGKLLANLASGFILALGVIAALHQIGVAVAVTLPVLITVLATVGGILVVGVGGGLIKPMQERWSRWLDGAERETSRLRASGGTGGTGGTGGGTGGTGGAGGASPGR</sequence>
<reference evidence="3" key="1">
    <citation type="submission" date="2021-06" db="EMBL/GenBank/DDBJ databases">
        <title>Sequencing of actinobacteria type strains.</title>
        <authorList>
            <person name="Nguyen G.-S."/>
            <person name="Wentzel A."/>
        </authorList>
    </citation>
    <scope>NUCLEOTIDE SEQUENCE</scope>
    <source>
        <strain evidence="3">P38-E01</strain>
    </source>
</reference>
<dbReference type="PANTHER" id="PTHR30221">
    <property type="entry name" value="SMALL-CONDUCTANCE MECHANOSENSITIVE CHANNEL"/>
    <property type="match status" value="1"/>
</dbReference>
<evidence type="ECO:0000313" key="4">
    <source>
        <dbReference type="Proteomes" id="UP000694501"/>
    </source>
</evidence>
<dbReference type="InterPro" id="IPR045275">
    <property type="entry name" value="MscS_archaea/bacteria_type"/>
</dbReference>
<feature type="region of interest" description="Disordered" evidence="1">
    <location>
        <begin position="226"/>
        <end position="257"/>
    </location>
</feature>
<dbReference type="InterPro" id="IPR008910">
    <property type="entry name" value="MSC_TM_helix"/>
</dbReference>
<feature type="transmembrane region" description="Helical" evidence="2">
    <location>
        <begin position="155"/>
        <end position="176"/>
    </location>
</feature>
<dbReference type="GO" id="GO:0008381">
    <property type="term" value="F:mechanosensitive monoatomic ion channel activity"/>
    <property type="evidence" value="ECO:0007669"/>
    <property type="project" value="InterPro"/>
</dbReference>
<keyword evidence="2" id="KW-1133">Transmembrane helix</keyword>
<accession>A0A949JEJ8</accession>
<feature type="transmembrane region" description="Helical" evidence="2">
    <location>
        <begin position="29"/>
        <end position="47"/>
    </location>
</feature>
<dbReference type="Proteomes" id="UP000694501">
    <property type="component" value="Unassembled WGS sequence"/>
</dbReference>
<dbReference type="PANTHER" id="PTHR30221:SF1">
    <property type="entry name" value="SMALL-CONDUCTANCE MECHANOSENSITIVE CHANNEL"/>
    <property type="match status" value="1"/>
</dbReference>
<evidence type="ECO:0000256" key="2">
    <source>
        <dbReference type="SAM" id="Phobius"/>
    </source>
</evidence>
<dbReference type="Gene3D" id="1.10.287.1260">
    <property type="match status" value="1"/>
</dbReference>
<evidence type="ECO:0000256" key="1">
    <source>
        <dbReference type="SAM" id="MobiDB-lite"/>
    </source>
</evidence>